<evidence type="ECO:0000313" key="2">
    <source>
        <dbReference type="Proteomes" id="UP001148629"/>
    </source>
</evidence>
<reference evidence="1" key="1">
    <citation type="submission" date="2022-08" db="EMBL/GenBank/DDBJ databases">
        <title>Genome Sequence of Fusarium decemcellulare.</title>
        <authorList>
            <person name="Buettner E."/>
        </authorList>
    </citation>
    <scope>NUCLEOTIDE SEQUENCE</scope>
    <source>
        <strain evidence="1">Babe19</strain>
    </source>
</reference>
<dbReference type="EMBL" id="JANRMS010000083">
    <property type="protein sequence ID" value="KAJ3547319.1"/>
    <property type="molecule type" value="Genomic_DNA"/>
</dbReference>
<organism evidence="1 2">
    <name type="scientific">Fusarium decemcellulare</name>
    <dbReference type="NCBI Taxonomy" id="57161"/>
    <lineage>
        <taxon>Eukaryota</taxon>
        <taxon>Fungi</taxon>
        <taxon>Dikarya</taxon>
        <taxon>Ascomycota</taxon>
        <taxon>Pezizomycotina</taxon>
        <taxon>Sordariomycetes</taxon>
        <taxon>Hypocreomycetidae</taxon>
        <taxon>Hypocreales</taxon>
        <taxon>Nectriaceae</taxon>
        <taxon>Fusarium</taxon>
        <taxon>Fusarium decemcellulare species complex</taxon>
    </lineage>
</organism>
<proteinExistence type="predicted"/>
<gene>
    <name evidence="1" type="ORF">NM208_g1573</name>
</gene>
<comment type="caution">
    <text evidence="1">The sequence shown here is derived from an EMBL/GenBank/DDBJ whole genome shotgun (WGS) entry which is preliminary data.</text>
</comment>
<evidence type="ECO:0000313" key="1">
    <source>
        <dbReference type="EMBL" id="KAJ3547319.1"/>
    </source>
</evidence>
<protein>
    <submittedName>
        <fullName evidence="1">Uncharacterized protein</fullName>
    </submittedName>
</protein>
<sequence length="502" mass="55684">MSQSTQTTHQVAAFLGSEGLDPKQIEAVENQPGERVAYALAALYPDAVDFPGTTAYSQSIKGNWSALARRDASAVFHPTSAQQVAKALKILEFFGEKFAVRGGGHSPNPGWASIQGGLLISTDRLNTLHYDESSDIVSIGAWKSMGHVRRTFDPQQYHNQAAGGNSPWFHKYGWSCDNVLNFEIVISGGRILNASETENTELWWALKGGSNNFGIVTRLDMSTIPMPNGVWGGQLYYEWSPQQQRRTIEAYYKFQMERIAADPGCESLSGWGKAGAYKYIQNVLSADRNVPDGAHPEAFDDFFALGAQAQTGNCKASELAAHDEIPEGDEGGHASVYFSEGTRSSMLCLITKADLDFFQEAVNIFYEEYEQTDNMKDCVVCLNISPIAARTIRLSNARGGTAPGWAEEEQSFLFLDNAWLRPEDDELLLSMGNRCITRLREAAKTRGVLMPQIWMNNAGPQDDVIASYGKENWTKLRDISIKYDPKRTFQRLCSGGYKIERN</sequence>
<keyword evidence="2" id="KW-1185">Reference proteome</keyword>
<accession>A0ACC1SVW4</accession>
<dbReference type="Proteomes" id="UP001148629">
    <property type="component" value="Unassembled WGS sequence"/>
</dbReference>
<name>A0ACC1SVW4_9HYPO</name>